<proteinExistence type="predicted"/>
<evidence type="ECO:0000313" key="10">
    <source>
        <dbReference type="EMBL" id="CAH3166710.1"/>
    </source>
</evidence>
<keyword evidence="4" id="KW-0297">G-protein coupled receptor</keyword>
<dbReference type="PANTHER" id="PTHR45695:SF9">
    <property type="entry name" value="LEUCOKININ RECEPTOR"/>
    <property type="match status" value="1"/>
</dbReference>
<sequence length="142" mass="16066">MLSIYYSSISFLVTGLIGNVLVKRIVHKNGEMHTPTNYLLVSITTSDNFTILLWFLDLSGELEEIVCDSLTLLAVERFSAILKPFRTELWLNGENIKERIAVIWISSILICLPEIFFKKWSEPSATCISPSTLHMNQASKVS</sequence>
<evidence type="ECO:0000259" key="9">
    <source>
        <dbReference type="PROSITE" id="PS50262"/>
    </source>
</evidence>
<dbReference type="Pfam" id="PF00001">
    <property type="entry name" value="7tm_1"/>
    <property type="match status" value="1"/>
</dbReference>
<keyword evidence="3 8" id="KW-1133">Transmembrane helix</keyword>
<dbReference type="CDD" id="cd00637">
    <property type="entry name" value="7tm_classA_rhodopsin-like"/>
    <property type="match status" value="1"/>
</dbReference>
<comment type="subcellular location">
    <subcellularLocation>
        <location evidence="1">Membrane</location>
        <topology evidence="1">Multi-pass membrane protein</topology>
    </subcellularLocation>
</comment>
<evidence type="ECO:0000313" key="11">
    <source>
        <dbReference type="Proteomes" id="UP001159405"/>
    </source>
</evidence>
<dbReference type="InterPro" id="IPR017452">
    <property type="entry name" value="GPCR_Rhodpsn_7TM"/>
</dbReference>
<dbReference type="PANTHER" id="PTHR45695">
    <property type="entry name" value="LEUCOKININ RECEPTOR-RELATED"/>
    <property type="match status" value="1"/>
</dbReference>
<keyword evidence="6" id="KW-0675">Receptor</keyword>
<evidence type="ECO:0000256" key="4">
    <source>
        <dbReference type="ARBA" id="ARBA00023040"/>
    </source>
</evidence>
<dbReference type="SUPFAM" id="SSF81321">
    <property type="entry name" value="Family A G protein-coupled receptor-like"/>
    <property type="match status" value="1"/>
</dbReference>
<evidence type="ECO:0000256" key="8">
    <source>
        <dbReference type="SAM" id="Phobius"/>
    </source>
</evidence>
<evidence type="ECO:0000256" key="5">
    <source>
        <dbReference type="ARBA" id="ARBA00023136"/>
    </source>
</evidence>
<feature type="domain" description="G-protein coupled receptors family 1 profile" evidence="9">
    <location>
        <begin position="70"/>
        <end position="142"/>
    </location>
</feature>
<organism evidence="10 11">
    <name type="scientific">Porites lobata</name>
    <dbReference type="NCBI Taxonomy" id="104759"/>
    <lineage>
        <taxon>Eukaryota</taxon>
        <taxon>Metazoa</taxon>
        <taxon>Cnidaria</taxon>
        <taxon>Anthozoa</taxon>
        <taxon>Hexacorallia</taxon>
        <taxon>Scleractinia</taxon>
        <taxon>Fungiina</taxon>
        <taxon>Poritidae</taxon>
        <taxon>Porites</taxon>
    </lineage>
</organism>
<comment type="caution">
    <text evidence="10">The sequence shown here is derived from an EMBL/GenBank/DDBJ whole genome shotgun (WGS) entry which is preliminary data.</text>
</comment>
<dbReference type="Gene3D" id="1.20.1070.10">
    <property type="entry name" value="Rhodopsin 7-helix transmembrane proteins"/>
    <property type="match status" value="1"/>
</dbReference>
<dbReference type="PROSITE" id="PS50262">
    <property type="entry name" value="G_PROTEIN_RECEP_F1_2"/>
    <property type="match status" value="1"/>
</dbReference>
<keyword evidence="11" id="KW-1185">Reference proteome</keyword>
<name>A0ABN8QR48_9CNID</name>
<keyword evidence="7" id="KW-0807">Transducer</keyword>
<evidence type="ECO:0000256" key="2">
    <source>
        <dbReference type="ARBA" id="ARBA00022692"/>
    </source>
</evidence>
<feature type="transmembrane region" description="Helical" evidence="8">
    <location>
        <begin position="6"/>
        <end position="26"/>
    </location>
</feature>
<keyword evidence="5 8" id="KW-0472">Membrane</keyword>
<gene>
    <name evidence="10" type="ORF">PLOB_00007902</name>
</gene>
<keyword evidence="2 8" id="KW-0812">Transmembrane</keyword>
<protein>
    <recommendedName>
        <fullName evidence="9">G-protein coupled receptors family 1 profile domain-containing protein</fullName>
    </recommendedName>
</protein>
<evidence type="ECO:0000256" key="3">
    <source>
        <dbReference type="ARBA" id="ARBA00022989"/>
    </source>
</evidence>
<accession>A0ABN8QR48</accession>
<dbReference type="EMBL" id="CALNXK010000138">
    <property type="protein sequence ID" value="CAH3166710.1"/>
    <property type="molecule type" value="Genomic_DNA"/>
</dbReference>
<evidence type="ECO:0000256" key="7">
    <source>
        <dbReference type="ARBA" id="ARBA00023224"/>
    </source>
</evidence>
<reference evidence="10 11" key="1">
    <citation type="submission" date="2022-05" db="EMBL/GenBank/DDBJ databases">
        <authorList>
            <consortium name="Genoscope - CEA"/>
            <person name="William W."/>
        </authorList>
    </citation>
    <scope>NUCLEOTIDE SEQUENCE [LARGE SCALE GENOMIC DNA]</scope>
</reference>
<evidence type="ECO:0000256" key="6">
    <source>
        <dbReference type="ARBA" id="ARBA00023170"/>
    </source>
</evidence>
<dbReference type="Proteomes" id="UP001159405">
    <property type="component" value="Unassembled WGS sequence"/>
</dbReference>
<dbReference type="InterPro" id="IPR000276">
    <property type="entry name" value="GPCR_Rhodpsn"/>
</dbReference>
<evidence type="ECO:0000256" key="1">
    <source>
        <dbReference type="ARBA" id="ARBA00004141"/>
    </source>
</evidence>